<comment type="catalytic activity">
    <reaction evidence="13">
        <text>L-seryl-[protein] + ATP = O-phospho-L-seryl-[protein] + ADP + H(+)</text>
        <dbReference type="Rhea" id="RHEA:17989"/>
        <dbReference type="Rhea" id="RHEA-COMP:9863"/>
        <dbReference type="Rhea" id="RHEA-COMP:11604"/>
        <dbReference type="ChEBI" id="CHEBI:15378"/>
        <dbReference type="ChEBI" id="CHEBI:29999"/>
        <dbReference type="ChEBI" id="CHEBI:30616"/>
        <dbReference type="ChEBI" id="CHEBI:83421"/>
        <dbReference type="ChEBI" id="CHEBI:456216"/>
        <dbReference type="EC" id="2.7.11.25"/>
    </reaction>
</comment>
<evidence type="ECO:0000256" key="1">
    <source>
        <dbReference type="ARBA" id="ARBA00001946"/>
    </source>
</evidence>
<keyword evidence="8" id="KW-0418">Kinase</keyword>
<evidence type="ECO:0000256" key="5">
    <source>
        <dbReference type="ARBA" id="ARBA00022679"/>
    </source>
</evidence>
<dbReference type="InterPro" id="IPR008271">
    <property type="entry name" value="Ser/Thr_kinase_AS"/>
</dbReference>
<dbReference type="Gene3D" id="3.30.200.20">
    <property type="entry name" value="Phosphorylase Kinase, domain 1"/>
    <property type="match status" value="1"/>
</dbReference>
<feature type="region of interest" description="Disordered" evidence="15">
    <location>
        <begin position="1"/>
        <end position="22"/>
    </location>
</feature>
<evidence type="ECO:0000313" key="17">
    <source>
        <dbReference type="EMBL" id="CAD6192151.1"/>
    </source>
</evidence>
<evidence type="ECO:0000256" key="14">
    <source>
        <dbReference type="PROSITE-ProRule" id="PRU10141"/>
    </source>
</evidence>
<evidence type="ECO:0000256" key="7">
    <source>
        <dbReference type="ARBA" id="ARBA00022741"/>
    </source>
</evidence>
<dbReference type="Pfam" id="PF19039">
    <property type="entry name" value="ASK_PH"/>
    <property type="match status" value="1"/>
</dbReference>
<keyword evidence="18" id="KW-1185">Reference proteome</keyword>
<reference evidence="17" key="1">
    <citation type="submission" date="2020-10" db="EMBL/GenBank/DDBJ databases">
        <authorList>
            <person name="Kikuchi T."/>
        </authorList>
    </citation>
    <scope>NUCLEOTIDE SEQUENCE</scope>
    <source>
        <strain evidence="17">NKZ352</strain>
    </source>
</reference>
<feature type="compositionally biased region" description="Polar residues" evidence="15">
    <location>
        <begin position="1249"/>
        <end position="1259"/>
    </location>
</feature>
<keyword evidence="11" id="KW-0175">Coiled coil</keyword>
<keyword evidence="10" id="KW-0460">Magnesium</keyword>
<feature type="region of interest" description="Disordered" evidence="15">
    <location>
        <begin position="183"/>
        <end position="203"/>
    </location>
</feature>
<protein>
    <recommendedName>
        <fullName evidence="3">mitogen-activated protein kinase kinase kinase</fullName>
        <ecNumber evidence="3">2.7.11.25</ecNumber>
    </recommendedName>
</protein>
<dbReference type="GO" id="GO:0005524">
    <property type="term" value="F:ATP binding"/>
    <property type="evidence" value="ECO:0007669"/>
    <property type="project" value="UniProtKB-UniRule"/>
</dbReference>
<keyword evidence="9 14" id="KW-0067">ATP-binding</keyword>
<dbReference type="EMBL" id="CAJGYM010000026">
    <property type="protein sequence ID" value="CAD6192151.1"/>
    <property type="molecule type" value="Genomic_DNA"/>
</dbReference>
<dbReference type="InterPro" id="IPR011009">
    <property type="entry name" value="Kinase-like_dom_sf"/>
</dbReference>
<organism evidence="17 18">
    <name type="scientific">Caenorhabditis auriculariae</name>
    <dbReference type="NCBI Taxonomy" id="2777116"/>
    <lineage>
        <taxon>Eukaryota</taxon>
        <taxon>Metazoa</taxon>
        <taxon>Ecdysozoa</taxon>
        <taxon>Nematoda</taxon>
        <taxon>Chromadorea</taxon>
        <taxon>Rhabditida</taxon>
        <taxon>Rhabditina</taxon>
        <taxon>Rhabditomorpha</taxon>
        <taxon>Rhabditoidea</taxon>
        <taxon>Rhabditidae</taxon>
        <taxon>Peloderinae</taxon>
        <taxon>Caenorhabditis</taxon>
    </lineage>
</organism>
<comment type="similarity">
    <text evidence="2">Belongs to the protein kinase superfamily. STE Ser/Thr protein kinase family. MAP kinase kinase kinase subfamily.</text>
</comment>
<dbReference type="OrthoDB" id="275301at2759"/>
<dbReference type="PANTHER" id="PTHR11584:SF394">
    <property type="entry name" value="APOPTOTIC SIGNAL-REGULATING KINASE 1, ISOFORM C"/>
    <property type="match status" value="1"/>
</dbReference>
<feature type="compositionally biased region" description="Polar residues" evidence="15">
    <location>
        <begin position="984"/>
        <end position="995"/>
    </location>
</feature>
<dbReference type="PROSITE" id="PS00108">
    <property type="entry name" value="PROTEIN_KINASE_ST"/>
    <property type="match status" value="1"/>
</dbReference>
<keyword evidence="5" id="KW-0808">Transferase</keyword>
<keyword evidence="6" id="KW-0479">Metal-binding</keyword>
<sequence>MNPSKKGESNVDACPLPLPPRNAPPPSIFHNARIGVNPINSSLEKHTTPNSRKLHVVIVIDQKVQKSLRVREMALKDVQKVADSLNVVLIIIDFDRLDFGETETLDMFYNADVALVDVTVTHQQPSLCYHIGVRESMGQSYNMILTYLAQDSEYHVMDALKKTHAHLPMIVYMNMADTNQLQSYDKQSKGDDESKSPFARSSGGAALKTIPFRTRMKQVLKSVQVEASAHSREKFLSDLRKAREIAEACSKNSFLDKMRTRLDNPDVLSVDTVYQMMLSYRDNQNYGGMITLVDDLKRIPDCTVVDAHVIRYQYAFALNRRNHEGDRDRALKTVLDLIDSTSDKDTLSPDVICLAGRIYKDKFITSNYEDRDSLKHAIEWYRKAFEMSPLEYSGINLTTLLRASGEHFESNAEMQQIAVVLNSLLGRKGALQNLNEYWDVATYFEVSVLAENFQKACEAALRMVKLKPPVWFLKSTMENIKLINRCAATISPVEKEKQQFLFWSEFFMEATEASTDVNCPRYPVLILELNKDYTPSYLTLNCSEGTVILSHVLENSQQKRLHQGIHRWHFSRSNIKAVTESKRDDRQLFLYVHENSDDFNILFPTRSHCKKAYDDMKAMADTADGNYQGKVLTNTDLEKIHFEYELTNNGERVVLGKGTYGTVYSARDIDTQRQIVVKEIEVKYDEEVQPLMEEISLHSTLSHQNIVQYLGCDLAHKDTGNDVFLIFMEHVPGGSLSSLLRSKWGPLNEPAMVLYGKQILEGLKYLHEQKIVHRDIKGDNVLVNTYSGVCKISDFGTCKRLAGLNPVTETFTGTLQYMAPEVIDHGQRGYGAPADIWSFGCTMVEMATGRPPFVEMQNPQAAMFRVGMFKTHPPLPAMLSEKCRQFIKSCFFPEAHQRPGAGTLLQDPFIQQYHHSISRTRSGSVNKKHVEQVKHQREILRSTSHIGGMGVAERSPNSPEPSASPTTLTAGGTPHSAPVIPNVAPTSTTPKSTGRPNGKTALASAKEDKKLHLKIDQSRCRTFSSSPVQDGQNSAGTNVSHPGFHLSQPSSPIVDDSNGPHLITSPVSLANGVGSPLSSAGLLNRTISDESSNSNRFFMLQKDSERRRTLAQFMSEYKERIIDSWSTRLINANDSAEMVVTVHMLETMLDGMREFLSKKDNHSMHKTIDDIRCMLDYDTTKIAQVNLALYLFSDSIQPVLRRLDIKPHWMFALSNLITSAVQCAISILSPDLSVLLHVSDENVVPASSIINGQRGSSMSEGEALDSRPPSREDSRVTKEDRRELRTIQEENDMLLEELMAAERELKTQLKASITRTQRIRDMVQSGFRSTYPPSFRASPLMTSPPTPPFSATYGGITTNPLSAVTFSSSAPTSKAQKIIMPPHAEQYNGPRLQEELVSWLRTLDIDDRSIGVIVSEQYCKSDLIEFVTREELLNIGVGGGASCRIMRAVHEARERSRRAPVFLSPMRSRDDSLDDYHSSIADDVYTVAEMS</sequence>
<evidence type="ECO:0000256" key="9">
    <source>
        <dbReference type="ARBA" id="ARBA00022840"/>
    </source>
</evidence>
<feature type="region of interest" description="Disordered" evidence="15">
    <location>
        <begin position="1249"/>
        <end position="1281"/>
    </location>
</feature>
<evidence type="ECO:0000256" key="2">
    <source>
        <dbReference type="ARBA" id="ARBA00006529"/>
    </source>
</evidence>
<proteinExistence type="inferred from homology"/>
<evidence type="ECO:0000256" key="12">
    <source>
        <dbReference type="ARBA" id="ARBA00047559"/>
    </source>
</evidence>
<dbReference type="Pfam" id="PF13281">
    <property type="entry name" value="MAP3K_TRAF_bd"/>
    <property type="match status" value="1"/>
</dbReference>
<keyword evidence="4" id="KW-0723">Serine/threonine-protein kinase</keyword>
<dbReference type="FunFam" id="3.30.200.20:FF:000487">
    <property type="entry name" value="Serine/threonine protein kinase, putative"/>
    <property type="match status" value="1"/>
</dbReference>
<dbReference type="Pfam" id="PF20302">
    <property type="entry name" value="HisK-N-like"/>
    <property type="match status" value="1"/>
</dbReference>
<evidence type="ECO:0000256" key="15">
    <source>
        <dbReference type="SAM" id="MobiDB-lite"/>
    </source>
</evidence>
<evidence type="ECO:0000313" key="18">
    <source>
        <dbReference type="Proteomes" id="UP000835052"/>
    </source>
</evidence>
<dbReference type="InterPro" id="IPR046872">
    <property type="entry name" value="DRHyd-ASK"/>
</dbReference>
<evidence type="ECO:0000259" key="16">
    <source>
        <dbReference type="PROSITE" id="PS50011"/>
    </source>
</evidence>
<evidence type="ECO:0000256" key="11">
    <source>
        <dbReference type="ARBA" id="ARBA00023054"/>
    </source>
</evidence>
<feature type="compositionally biased region" description="Polar residues" evidence="15">
    <location>
        <begin position="955"/>
        <end position="970"/>
    </location>
</feature>
<evidence type="ECO:0000256" key="13">
    <source>
        <dbReference type="ARBA" id="ARBA00048329"/>
    </source>
</evidence>
<dbReference type="GO" id="GO:0046872">
    <property type="term" value="F:metal ion binding"/>
    <property type="evidence" value="ECO:0007669"/>
    <property type="project" value="UniProtKB-KW"/>
</dbReference>
<dbReference type="InterPro" id="IPR025136">
    <property type="entry name" value="MAP3K_TRAF-bd"/>
</dbReference>
<accession>A0A8S1HCC4</accession>
<comment type="caution">
    <text evidence="17">The sequence shown here is derived from an EMBL/GenBank/DDBJ whole genome shotgun (WGS) entry which is preliminary data.</text>
</comment>
<feature type="compositionally biased region" description="Basic and acidic residues" evidence="15">
    <location>
        <begin position="1264"/>
        <end position="1281"/>
    </location>
</feature>
<dbReference type="PANTHER" id="PTHR11584">
    <property type="entry name" value="SERINE/THREONINE PROTEIN KINASE"/>
    <property type="match status" value="1"/>
</dbReference>
<gene>
    <name evidence="17" type="ORF">CAUJ_LOCUS8070</name>
</gene>
<name>A0A8S1HCC4_9PELO</name>
<dbReference type="PROSITE" id="PS00107">
    <property type="entry name" value="PROTEIN_KINASE_ATP"/>
    <property type="match status" value="1"/>
</dbReference>
<evidence type="ECO:0000256" key="8">
    <source>
        <dbReference type="ARBA" id="ARBA00022777"/>
    </source>
</evidence>
<dbReference type="Proteomes" id="UP000835052">
    <property type="component" value="Unassembled WGS sequence"/>
</dbReference>
<feature type="binding site" evidence="14">
    <location>
        <position position="678"/>
    </location>
    <ligand>
        <name>ATP</name>
        <dbReference type="ChEBI" id="CHEBI:30616"/>
    </ligand>
</feature>
<dbReference type="GO" id="GO:0004709">
    <property type="term" value="F:MAP kinase kinase kinase activity"/>
    <property type="evidence" value="ECO:0007669"/>
    <property type="project" value="UniProtKB-EC"/>
</dbReference>
<evidence type="ECO:0000256" key="3">
    <source>
        <dbReference type="ARBA" id="ARBA00012406"/>
    </source>
</evidence>
<dbReference type="InterPro" id="IPR043969">
    <property type="entry name" value="MAP3K_PH"/>
</dbReference>
<feature type="compositionally biased region" description="Basic and acidic residues" evidence="15">
    <location>
        <begin position="186"/>
        <end position="195"/>
    </location>
</feature>
<evidence type="ECO:0000256" key="6">
    <source>
        <dbReference type="ARBA" id="ARBA00022723"/>
    </source>
</evidence>
<dbReference type="EC" id="2.7.11.25" evidence="3"/>
<feature type="domain" description="Protein kinase" evidence="16">
    <location>
        <begin position="649"/>
        <end position="910"/>
    </location>
</feature>
<dbReference type="InterPro" id="IPR000719">
    <property type="entry name" value="Prot_kinase_dom"/>
</dbReference>
<dbReference type="InterPro" id="IPR013761">
    <property type="entry name" value="SAM/pointed_sf"/>
</dbReference>
<dbReference type="InterPro" id="IPR017441">
    <property type="entry name" value="Protein_kinase_ATP_BS"/>
</dbReference>
<evidence type="ECO:0000256" key="10">
    <source>
        <dbReference type="ARBA" id="ARBA00022842"/>
    </source>
</evidence>
<evidence type="ECO:0000256" key="4">
    <source>
        <dbReference type="ARBA" id="ARBA00022527"/>
    </source>
</evidence>
<feature type="region of interest" description="Disordered" evidence="15">
    <location>
        <begin position="938"/>
        <end position="1009"/>
    </location>
</feature>
<comment type="cofactor">
    <cofactor evidence="1">
        <name>Mg(2+)</name>
        <dbReference type="ChEBI" id="CHEBI:18420"/>
    </cofactor>
</comment>
<dbReference type="Pfam" id="PF00069">
    <property type="entry name" value="Pkinase"/>
    <property type="match status" value="1"/>
</dbReference>
<dbReference type="SUPFAM" id="SSF56112">
    <property type="entry name" value="Protein kinase-like (PK-like)"/>
    <property type="match status" value="1"/>
</dbReference>
<dbReference type="FunFam" id="1.10.510.10:FF:000992">
    <property type="entry name" value="Mitogen-activated protein kinase kinase kinase nsy-1"/>
    <property type="match status" value="1"/>
</dbReference>
<dbReference type="PROSITE" id="PS50011">
    <property type="entry name" value="PROTEIN_KINASE_DOM"/>
    <property type="match status" value="1"/>
</dbReference>
<dbReference type="SMART" id="SM00220">
    <property type="entry name" value="S_TKc"/>
    <property type="match status" value="1"/>
</dbReference>
<dbReference type="SUPFAM" id="SSF47769">
    <property type="entry name" value="SAM/Pointed domain"/>
    <property type="match status" value="1"/>
</dbReference>
<dbReference type="InterPro" id="IPR046873">
    <property type="entry name" value="HisK-N-like"/>
</dbReference>
<keyword evidence="7 14" id="KW-0547">Nucleotide-binding</keyword>
<dbReference type="Gene3D" id="1.10.510.10">
    <property type="entry name" value="Transferase(Phosphotransferase) domain 1"/>
    <property type="match status" value="1"/>
</dbReference>
<comment type="catalytic activity">
    <reaction evidence="12">
        <text>L-threonyl-[protein] + ATP = O-phospho-L-threonyl-[protein] + ADP + H(+)</text>
        <dbReference type="Rhea" id="RHEA:46608"/>
        <dbReference type="Rhea" id="RHEA-COMP:11060"/>
        <dbReference type="Rhea" id="RHEA-COMP:11605"/>
        <dbReference type="ChEBI" id="CHEBI:15378"/>
        <dbReference type="ChEBI" id="CHEBI:30013"/>
        <dbReference type="ChEBI" id="CHEBI:30616"/>
        <dbReference type="ChEBI" id="CHEBI:61977"/>
        <dbReference type="ChEBI" id="CHEBI:456216"/>
        <dbReference type="EC" id="2.7.11.25"/>
    </reaction>
</comment>
<dbReference type="Pfam" id="PF20309">
    <property type="entry name" value="DRHyd-ASK"/>
    <property type="match status" value="1"/>
</dbReference>